<dbReference type="InterPro" id="IPR011059">
    <property type="entry name" value="Metal-dep_hydrolase_composite"/>
</dbReference>
<name>X1G3W6_9ZZZZ</name>
<feature type="domain" description="Amidohydrolase 3" evidence="1">
    <location>
        <begin position="52"/>
        <end position="213"/>
    </location>
</feature>
<protein>
    <recommendedName>
        <fullName evidence="1">Amidohydrolase 3 domain-containing protein</fullName>
    </recommendedName>
</protein>
<reference evidence="2" key="1">
    <citation type="journal article" date="2014" name="Front. Microbiol.">
        <title>High frequency of phylogenetically diverse reductive dehalogenase-homologous genes in deep subseafloor sedimentary metagenomes.</title>
        <authorList>
            <person name="Kawai M."/>
            <person name="Futagami T."/>
            <person name="Toyoda A."/>
            <person name="Takaki Y."/>
            <person name="Nishi S."/>
            <person name="Hori S."/>
            <person name="Arai W."/>
            <person name="Tsubouchi T."/>
            <person name="Morono Y."/>
            <person name="Uchiyama I."/>
            <person name="Ito T."/>
            <person name="Fujiyama A."/>
            <person name="Inagaki F."/>
            <person name="Takami H."/>
        </authorList>
    </citation>
    <scope>NUCLEOTIDE SEQUENCE</scope>
    <source>
        <strain evidence="2">Expedition CK06-06</strain>
    </source>
</reference>
<dbReference type="Pfam" id="PF07969">
    <property type="entry name" value="Amidohydro_3"/>
    <property type="match status" value="1"/>
</dbReference>
<evidence type="ECO:0000259" key="1">
    <source>
        <dbReference type="Pfam" id="PF07969"/>
    </source>
</evidence>
<dbReference type="EMBL" id="BARU01023393">
    <property type="protein sequence ID" value="GAH52601.1"/>
    <property type="molecule type" value="Genomic_DNA"/>
</dbReference>
<dbReference type="GO" id="GO:0016810">
    <property type="term" value="F:hydrolase activity, acting on carbon-nitrogen (but not peptide) bonds"/>
    <property type="evidence" value="ECO:0007669"/>
    <property type="project" value="InterPro"/>
</dbReference>
<dbReference type="SUPFAM" id="SSF51338">
    <property type="entry name" value="Composite domain of metallo-dependent hydrolases"/>
    <property type="match status" value="1"/>
</dbReference>
<gene>
    <name evidence="2" type="ORF">S03H2_37973</name>
</gene>
<sequence>MNKTQVDQILHNGTIYTVDETFSTAEAMAVKNGKILATGEADVIMEKYTSGEVIDLEGGFVYPGLIDAHCHFVSYGLSLQNADLTGTSSFEEIIEILKEHQAKYPSEWILGRGWDQNDWEHTEFPSKDKLDLAFPGKPVLLTRIDGHGAIASTEALRRAKVTRETRIEGGALITKDGALTGMLIDNAISLVRRIMPKASKQDYMNSIMQGQRKCFEV</sequence>
<feature type="non-terminal residue" evidence="2">
    <location>
        <position position="217"/>
    </location>
</feature>
<dbReference type="Gene3D" id="3.10.310.70">
    <property type="match status" value="1"/>
</dbReference>
<organism evidence="2">
    <name type="scientific">marine sediment metagenome</name>
    <dbReference type="NCBI Taxonomy" id="412755"/>
    <lineage>
        <taxon>unclassified sequences</taxon>
        <taxon>metagenomes</taxon>
        <taxon>ecological metagenomes</taxon>
    </lineage>
</organism>
<dbReference type="Gene3D" id="2.30.40.10">
    <property type="entry name" value="Urease, subunit C, domain 1"/>
    <property type="match status" value="1"/>
</dbReference>
<dbReference type="AlphaFoldDB" id="X1G3W6"/>
<accession>X1G3W6</accession>
<evidence type="ECO:0000313" key="2">
    <source>
        <dbReference type="EMBL" id="GAH52601.1"/>
    </source>
</evidence>
<comment type="caution">
    <text evidence="2">The sequence shown here is derived from an EMBL/GenBank/DDBJ whole genome shotgun (WGS) entry which is preliminary data.</text>
</comment>
<proteinExistence type="predicted"/>
<dbReference type="PANTHER" id="PTHR22642">
    <property type="entry name" value="IMIDAZOLONEPROPIONASE"/>
    <property type="match status" value="1"/>
</dbReference>
<dbReference type="InterPro" id="IPR013108">
    <property type="entry name" value="Amidohydro_3"/>
</dbReference>
<dbReference type="PANTHER" id="PTHR22642:SF2">
    <property type="entry name" value="PROTEIN LONG AFTER FAR-RED 3"/>
    <property type="match status" value="1"/>
</dbReference>